<proteinExistence type="inferred from homology"/>
<evidence type="ECO:0000256" key="10">
    <source>
        <dbReference type="ARBA" id="ARBA00022870"/>
    </source>
</evidence>
<keyword evidence="14 18" id="KW-0472">Membrane</keyword>
<evidence type="ECO:0000256" key="9">
    <source>
        <dbReference type="ARBA" id="ARBA00022844"/>
    </source>
</evidence>
<dbReference type="GO" id="GO:0046718">
    <property type="term" value="P:symbiont entry into host cell"/>
    <property type="evidence" value="ECO:0007669"/>
    <property type="project" value="UniProtKB-KW"/>
</dbReference>
<dbReference type="GO" id="GO:0055036">
    <property type="term" value="C:virion membrane"/>
    <property type="evidence" value="ECO:0007669"/>
    <property type="project" value="UniProtKB-SubCell"/>
</dbReference>
<keyword evidence="3" id="KW-1168">Fusion of virus membrane with host membrane</keyword>
<organism evidence="19 20">
    <name type="scientific">Wufeng Myotis altarium paramyxovirus 1</name>
    <dbReference type="NCBI Taxonomy" id="2928981"/>
    <lineage>
        <taxon>Viruses</taxon>
        <taxon>Riboviria</taxon>
        <taxon>Orthornavirae</taxon>
        <taxon>Negarnaviricota</taxon>
        <taxon>Haploviricotina</taxon>
        <taxon>Monjiviricetes</taxon>
        <taxon>Mononegavirales</taxon>
        <taxon>Paramyxoviridae</taxon>
        <taxon>Orthoparamyxovirinae</taxon>
        <taxon>Parajeilongvirus</taxon>
        <taxon>Parajeilongvirus myotis</taxon>
    </lineage>
</organism>
<evidence type="ECO:0000256" key="18">
    <source>
        <dbReference type="RuleBase" id="RU003705"/>
    </source>
</evidence>
<dbReference type="SUPFAM" id="SSF58069">
    <property type="entry name" value="Virus ectodomain"/>
    <property type="match status" value="1"/>
</dbReference>
<keyword evidence="12 18" id="KW-1133">Transmembrane helix</keyword>
<evidence type="ECO:0000256" key="1">
    <source>
        <dbReference type="ARBA" id="ARBA00008211"/>
    </source>
</evidence>
<dbReference type="Gene3D" id="2.60.40.1690">
    <property type="entry name" value="Head and neck region of the ectodomain of NDV fusion glycoprotein"/>
    <property type="match status" value="1"/>
</dbReference>
<evidence type="ECO:0000256" key="14">
    <source>
        <dbReference type="ARBA" id="ARBA00023136"/>
    </source>
</evidence>
<dbReference type="EMBL" id="OM030333">
    <property type="protein sequence ID" value="UOL48929.1"/>
    <property type="molecule type" value="Viral_cRNA"/>
</dbReference>
<evidence type="ECO:0000256" key="12">
    <source>
        <dbReference type="ARBA" id="ARBA00022989"/>
    </source>
</evidence>
<evidence type="ECO:0000256" key="6">
    <source>
        <dbReference type="ARBA" id="ARBA00022595"/>
    </source>
</evidence>
<protein>
    <recommendedName>
        <fullName evidence="2 18">Fusion glycoprotein F0</fullName>
    </recommendedName>
</protein>
<keyword evidence="5" id="KW-1169">Fusion of virus membrane with host cell membrane</keyword>
<evidence type="ECO:0000313" key="19">
    <source>
        <dbReference type="EMBL" id="UOL48929.1"/>
    </source>
</evidence>
<evidence type="ECO:0000256" key="16">
    <source>
        <dbReference type="ARBA" id="ARBA00023180"/>
    </source>
</evidence>
<sequence>MKFNSIVFWVIIILNNEIFCEIAFSDLSKIGVIQARNYKLKIKGKPTYQYMVLNLVPNVSELSKCNTNAITEYKSMLNRIISPINQSLSLMKSYITPRTTGVKFWGAVVGGVALGVATSAQITAGIALHNSIQNAQAIRQLKDSIVNTNKAILSLQLATKQTVVAVSALQDQINTKIVPMLNQLGCDVITNTLKLQLNQYFSEVSLIFGPNLRDPSSETISIQVLSQAFNNDFESLMKTLNYNSDDLLDVLQSDSIRGRIIDVDVGNYLITIQIEYPDMIEITNAVVQDFNKITFNYQGEEWITLFPQSLLIRSNLISNIDLTSCVRTDISYICLYDTSSPLSDELYDCATGITSKCAKTRIVNSYAPRFSLSGGVVFANCAVIPCVCKTNGQYIIQDKISSNTMISKDFCQEAEIDGIFIQVGDKRLNRPVFSTNITIGGQVVVDKIDIGNQISGITESIQKSEEFLKKSNQILSRINPNIINNSTLIYLIVISVIILIWLILLTAAVIYKVYKEQKKNQPMSYLDQGGTVNSLSQLIPVP</sequence>
<comment type="similarity">
    <text evidence="1 18">Belongs to the paramyxoviruses fusion glycoprotein family.</text>
</comment>
<evidence type="ECO:0000256" key="7">
    <source>
        <dbReference type="ARBA" id="ARBA00022692"/>
    </source>
</evidence>
<evidence type="ECO:0000256" key="2">
    <source>
        <dbReference type="ARBA" id="ARBA00016586"/>
    </source>
</evidence>
<evidence type="ECO:0000256" key="17">
    <source>
        <dbReference type="ARBA" id="ARBA00023296"/>
    </source>
</evidence>
<evidence type="ECO:0000256" key="4">
    <source>
        <dbReference type="ARBA" id="ARBA00022511"/>
    </source>
</evidence>
<dbReference type="GO" id="GO:0019031">
    <property type="term" value="C:viral envelope"/>
    <property type="evidence" value="ECO:0007669"/>
    <property type="project" value="UniProtKB-KW"/>
</dbReference>
<comment type="subunit">
    <text evidence="18">Homotrimer of disulfide-linked F1-F2.</text>
</comment>
<dbReference type="Pfam" id="PF00523">
    <property type="entry name" value="Fusion_gly"/>
    <property type="match status" value="1"/>
</dbReference>
<dbReference type="Gene3D" id="1.10.287.2480">
    <property type="match status" value="2"/>
</dbReference>
<evidence type="ECO:0000256" key="15">
    <source>
        <dbReference type="ARBA" id="ARBA00023157"/>
    </source>
</evidence>
<dbReference type="Proteomes" id="UP001257273">
    <property type="component" value="Segment"/>
</dbReference>
<feature type="transmembrane region" description="Helical" evidence="18">
    <location>
        <begin position="488"/>
        <end position="514"/>
    </location>
</feature>
<dbReference type="SUPFAM" id="SSF69922">
    <property type="entry name" value="Head and neck region of the ectodomain of NDV fusion glycoprotein"/>
    <property type="match status" value="1"/>
</dbReference>
<evidence type="ECO:0000256" key="11">
    <source>
        <dbReference type="ARBA" id="ARBA00022879"/>
    </source>
</evidence>
<keyword evidence="15" id="KW-1015">Disulfide bond</keyword>
<keyword evidence="8" id="KW-0732">Signal</keyword>
<keyword evidence="10" id="KW-1043">Host membrane</keyword>
<evidence type="ECO:0000256" key="13">
    <source>
        <dbReference type="ARBA" id="ARBA00023054"/>
    </source>
</evidence>
<accession>A0A8T9KMJ5</accession>
<keyword evidence="9" id="KW-0946">Virion</keyword>
<evidence type="ECO:0000313" key="20">
    <source>
        <dbReference type="Proteomes" id="UP001257273"/>
    </source>
</evidence>
<name>A0A8T9KMJ5_9MONO</name>
<comment type="subcellular location">
    <subcellularLocation>
        <location evidence="18">Virion membrane</location>
        <topology evidence="18">Single-pass type I membrane protein</topology>
    </subcellularLocation>
    <subcellularLocation>
        <location evidence="18">Host cell membrane</location>
        <topology evidence="18">Single-pass membrane protein</topology>
    </subcellularLocation>
</comment>
<evidence type="ECO:0000256" key="5">
    <source>
        <dbReference type="ARBA" id="ARBA00022521"/>
    </source>
</evidence>
<keyword evidence="16" id="KW-0325">Glycoprotein</keyword>
<keyword evidence="6" id="KW-1162">Viral penetration into host cytoplasm</keyword>
<keyword evidence="7 18" id="KW-0812">Transmembrane</keyword>
<dbReference type="Gene3D" id="1.10.287.770">
    <property type="entry name" value="YojJ-like"/>
    <property type="match status" value="1"/>
</dbReference>
<dbReference type="Gene3D" id="2.40.490.10">
    <property type="entry name" value="Newcastle disease virus like domain"/>
    <property type="match status" value="1"/>
</dbReference>
<reference evidence="19" key="1">
    <citation type="submission" date="2021-12" db="EMBL/GenBank/DDBJ databases">
        <authorList>
            <person name="Tan Z.-Z."/>
            <person name="Pan Y.-F."/>
            <person name="Zhang Y.-Z."/>
        </authorList>
    </citation>
    <scope>NUCLEOTIDE SEQUENCE</scope>
    <source>
        <strain evidence="19">WFB_YunShu</strain>
    </source>
</reference>
<keyword evidence="17" id="KW-1160">Virus entry into host cell</keyword>
<dbReference type="GO" id="GO:0020002">
    <property type="term" value="C:host cell plasma membrane"/>
    <property type="evidence" value="ECO:0007669"/>
    <property type="project" value="UniProtKB-SubCell"/>
</dbReference>
<keyword evidence="20" id="KW-1185">Reference proteome</keyword>
<keyword evidence="11 18" id="KW-0261">Viral envelope protein</keyword>
<keyword evidence="4" id="KW-1032">Host cell membrane</keyword>
<evidence type="ECO:0000256" key="3">
    <source>
        <dbReference type="ARBA" id="ARBA00022506"/>
    </source>
</evidence>
<keyword evidence="13" id="KW-0175">Coiled coil</keyword>
<evidence type="ECO:0000256" key="8">
    <source>
        <dbReference type="ARBA" id="ARBA00022729"/>
    </source>
</evidence>
<dbReference type="InterPro" id="IPR000776">
    <property type="entry name" value="Fusion_F0_Paramyxovir"/>
</dbReference>
<dbReference type="GO" id="GO:0019064">
    <property type="term" value="P:fusion of virus membrane with host plasma membrane"/>
    <property type="evidence" value="ECO:0007669"/>
    <property type="project" value="UniProtKB-KW"/>
</dbReference>